<accession>A0AA36AND4</accession>
<feature type="compositionally biased region" description="Low complexity" evidence="1">
    <location>
        <begin position="100"/>
        <end position="135"/>
    </location>
</feature>
<evidence type="ECO:0000313" key="2">
    <source>
        <dbReference type="EMBL" id="CAI9717767.1"/>
    </source>
</evidence>
<keyword evidence="3" id="KW-1185">Reference proteome</keyword>
<feature type="region of interest" description="Disordered" evidence="1">
    <location>
        <begin position="1"/>
        <end position="34"/>
    </location>
</feature>
<dbReference type="AlphaFoldDB" id="A0AA36AND4"/>
<feature type="compositionally biased region" description="Basic and acidic residues" evidence="1">
    <location>
        <begin position="7"/>
        <end position="21"/>
    </location>
</feature>
<evidence type="ECO:0000313" key="3">
    <source>
        <dbReference type="Proteomes" id="UP001162480"/>
    </source>
</evidence>
<organism evidence="2 3">
    <name type="scientific">Octopus vulgaris</name>
    <name type="common">Common octopus</name>
    <dbReference type="NCBI Taxonomy" id="6645"/>
    <lineage>
        <taxon>Eukaryota</taxon>
        <taxon>Metazoa</taxon>
        <taxon>Spiralia</taxon>
        <taxon>Lophotrochozoa</taxon>
        <taxon>Mollusca</taxon>
        <taxon>Cephalopoda</taxon>
        <taxon>Coleoidea</taxon>
        <taxon>Octopodiformes</taxon>
        <taxon>Octopoda</taxon>
        <taxon>Incirrata</taxon>
        <taxon>Octopodidae</taxon>
        <taxon>Octopus</taxon>
    </lineage>
</organism>
<sequence length="214" mass="23821">MNANRGEYSDILRKKKDKETDEGSSDSDSSLDYGKRKSRVSYLGPIFLNRISSEIGNSDELNRLRTTGSPTLEQMVMCEIQNIGEKLDIKVHPWISSDNTDSADNVNNANNNNNNNNGSFCESGSTSSCTSSGSSPTQQRGRKSIENSFVRQRGLEELVLIVRQEKLRERKSLRRKSDVKGSFDGDDSSIGGADAYAYSLNEYVVDHLHKSIHC</sequence>
<evidence type="ECO:0000256" key="1">
    <source>
        <dbReference type="SAM" id="MobiDB-lite"/>
    </source>
</evidence>
<gene>
    <name evidence="2" type="ORF">OCTVUL_1B011103</name>
</gene>
<proteinExistence type="predicted"/>
<feature type="region of interest" description="Disordered" evidence="1">
    <location>
        <begin position="100"/>
        <end position="147"/>
    </location>
</feature>
<dbReference type="Proteomes" id="UP001162480">
    <property type="component" value="Chromosome 2"/>
</dbReference>
<reference evidence="2" key="1">
    <citation type="submission" date="2023-08" db="EMBL/GenBank/DDBJ databases">
        <authorList>
            <person name="Alioto T."/>
            <person name="Alioto T."/>
            <person name="Gomez Garrido J."/>
        </authorList>
    </citation>
    <scope>NUCLEOTIDE SEQUENCE</scope>
</reference>
<dbReference type="EMBL" id="OX597815">
    <property type="protein sequence ID" value="CAI9717767.1"/>
    <property type="molecule type" value="Genomic_DNA"/>
</dbReference>
<name>A0AA36AND4_OCTVU</name>
<protein>
    <submittedName>
        <fullName evidence="2">Uncharacterized protein</fullName>
    </submittedName>
</protein>